<organism evidence="2 3">
    <name type="scientific">Candidatus Colwellbacteria bacterium RIFCSPLOWO2_01_FULL_48_10</name>
    <dbReference type="NCBI Taxonomy" id="1797690"/>
    <lineage>
        <taxon>Bacteria</taxon>
        <taxon>Candidatus Colwelliibacteriota</taxon>
    </lineage>
</organism>
<evidence type="ECO:0000256" key="1">
    <source>
        <dbReference type="SAM" id="MobiDB-lite"/>
    </source>
</evidence>
<protein>
    <submittedName>
        <fullName evidence="2">Uncharacterized protein</fullName>
    </submittedName>
</protein>
<sequence>MESGSGLMKPWIPRLYLLLGNIRVVALFPVRSESEGQKIQYAVRDFDPGARLRLSARGEREVVIRLPLSSYPSRRNEMNFFVPRKLRELIGNNSQPRRKIVFKMNVLEQGGLTKSNSSHNFANVVCDTEGGPLRWLFQNSEHQWHGPVAMFAGHAMAVVTANNRGWVSVNKLTLAWSDDIVTVMREELVSDEYTGPVFPAEFLEAATRAVQRANCEGCGESHFCIPFPKRQRSIESAGPFNNAPEPDQPPSPESHS</sequence>
<accession>A0A1G1Z789</accession>
<dbReference type="Proteomes" id="UP000178744">
    <property type="component" value="Unassembled WGS sequence"/>
</dbReference>
<gene>
    <name evidence="2" type="ORF">A3B23_02125</name>
</gene>
<feature type="compositionally biased region" description="Pro residues" evidence="1">
    <location>
        <begin position="246"/>
        <end position="256"/>
    </location>
</feature>
<proteinExistence type="predicted"/>
<dbReference type="AlphaFoldDB" id="A0A1G1Z789"/>
<feature type="region of interest" description="Disordered" evidence="1">
    <location>
        <begin position="235"/>
        <end position="256"/>
    </location>
</feature>
<evidence type="ECO:0000313" key="2">
    <source>
        <dbReference type="EMBL" id="OGY59926.1"/>
    </source>
</evidence>
<comment type="caution">
    <text evidence="2">The sequence shown here is derived from an EMBL/GenBank/DDBJ whole genome shotgun (WGS) entry which is preliminary data.</text>
</comment>
<name>A0A1G1Z789_9BACT</name>
<evidence type="ECO:0000313" key="3">
    <source>
        <dbReference type="Proteomes" id="UP000178744"/>
    </source>
</evidence>
<reference evidence="2 3" key="1">
    <citation type="journal article" date="2016" name="Nat. Commun.">
        <title>Thousands of microbial genomes shed light on interconnected biogeochemical processes in an aquifer system.</title>
        <authorList>
            <person name="Anantharaman K."/>
            <person name="Brown C.T."/>
            <person name="Hug L.A."/>
            <person name="Sharon I."/>
            <person name="Castelle C.J."/>
            <person name="Probst A.J."/>
            <person name="Thomas B.C."/>
            <person name="Singh A."/>
            <person name="Wilkins M.J."/>
            <person name="Karaoz U."/>
            <person name="Brodie E.L."/>
            <person name="Williams K.H."/>
            <person name="Hubbard S.S."/>
            <person name="Banfield J.F."/>
        </authorList>
    </citation>
    <scope>NUCLEOTIDE SEQUENCE [LARGE SCALE GENOMIC DNA]</scope>
</reference>
<dbReference type="EMBL" id="MHIY01000012">
    <property type="protein sequence ID" value="OGY59926.1"/>
    <property type="molecule type" value="Genomic_DNA"/>
</dbReference>